<keyword evidence="2" id="KW-1185">Reference proteome</keyword>
<dbReference type="AlphaFoldDB" id="A0A5N6REM8"/>
<reference evidence="1 2" key="1">
    <citation type="submission" date="2019-06" db="EMBL/GenBank/DDBJ databases">
        <title>A chromosomal-level reference genome of Carpinus fangiana (Coryloideae, Betulaceae).</title>
        <authorList>
            <person name="Yang X."/>
            <person name="Wang Z."/>
            <person name="Zhang L."/>
            <person name="Hao G."/>
            <person name="Liu J."/>
            <person name="Yang Y."/>
        </authorList>
    </citation>
    <scope>NUCLEOTIDE SEQUENCE [LARGE SCALE GENOMIC DNA]</scope>
    <source>
        <strain evidence="1">Cfa_2016G</strain>
        <tissue evidence="1">Leaf</tissue>
    </source>
</reference>
<name>A0A5N6REM8_9ROSI</name>
<protein>
    <submittedName>
        <fullName evidence="1">Uncharacterized protein</fullName>
    </submittedName>
</protein>
<evidence type="ECO:0000313" key="2">
    <source>
        <dbReference type="Proteomes" id="UP000327013"/>
    </source>
</evidence>
<dbReference type="EMBL" id="CM017326">
    <property type="protein sequence ID" value="KAE8076201.1"/>
    <property type="molecule type" value="Genomic_DNA"/>
</dbReference>
<proteinExistence type="predicted"/>
<sequence>MRIVSNYEESIIRVKMWRDGKKKEVEDLLDALILAKDSNGEPTLSVEETKAQITANYIPCLKALYLDGHEKMVSEAMSRTGR</sequence>
<dbReference type="Proteomes" id="UP000327013">
    <property type="component" value="Chromosome 6"/>
</dbReference>
<gene>
    <name evidence="1" type="ORF">FH972_014865</name>
</gene>
<dbReference type="OrthoDB" id="2789670at2759"/>
<organism evidence="1 2">
    <name type="scientific">Carpinus fangiana</name>
    <dbReference type="NCBI Taxonomy" id="176857"/>
    <lineage>
        <taxon>Eukaryota</taxon>
        <taxon>Viridiplantae</taxon>
        <taxon>Streptophyta</taxon>
        <taxon>Embryophyta</taxon>
        <taxon>Tracheophyta</taxon>
        <taxon>Spermatophyta</taxon>
        <taxon>Magnoliopsida</taxon>
        <taxon>eudicotyledons</taxon>
        <taxon>Gunneridae</taxon>
        <taxon>Pentapetalae</taxon>
        <taxon>rosids</taxon>
        <taxon>fabids</taxon>
        <taxon>Fagales</taxon>
        <taxon>Betulaceae</taxon>
        <taxon>Carpinus</taxon>
    </lineage>
</organism>
<evidence type="ECO:0000313" key="1">
    <source>
        <dbReference type="EMBL" id="KAE8076201.1"/>
    </source>
</evidence>
<accession>A0A5N6REM8</accession>